<name>A0A5B1CEP4_9BACT</name>
<gene>
    <name evidence="2" type="ORF">LF1_08520</name>
</gene>
<evidence type="ECO:0000313" key="2">
    <source>
        <dbReference type="EMBL" id="KAA1258335.1"/>
    </source>
</evidence>
<keyword evidence="3" id="KW-1185">Reference proteome</keyword>
<feature type="domain" description="DUF58" evidence="1">
    <location>
        <begin position="50"/>
        <end position="256"/>
    </location>
</feature>
<dbReference type="InterPro" id="IPR036465">
    <property type="entry name" value="vWFA_dom_sf"/>
</dbReference>
<sequence length="299" mass="34015">MPKTEKQTLLSPELLARLERLELVSRKIFRGRMKGERRSKRKGQSVEFADFRNYVAGDDLRLIDWNLYARLDQLFLKLFLEEEDLHFFALIDASESMNFGDPTKLLVAKQLAAALGYIGMCRADRVSVTALGPHGRRAPVLRGRSSLWKMLDYLDSVTPGDDSNNVSLHDGVKDFSLRTAGTGVAVLISDLMDKSGYESALRMLIGRRMDVFVMHVLSPEEIDPPLRGDRKLIDIEDGDEAEITINAFVLEKYRDTVRQFIGTAKQFCSRRSIVYIPVRTDTPVETIVTKYLRERGVVR</sequence>
<comment type="caution">
    <text evidence="2">The sequence shown here is derived from an EMBL/GenBank/DDBJ whole genome shotgun (WGS) entry which is preliminary data.</text>
</comment>
<reference evidence="2 3" key="1">
    <citation type="submission" date="2019-08" db="EMBL/GenBank/DDBJ databases">
        <title>Deep-cultivation of Planctomycetes and their phenomic and genomic characterization uncovers novel biology.</title>
        <authorList>
            <person name="Wiegand S."/>
            <person name="Jogler M."/>
            <person name="Boedeker C."/>
            <person name="Pinto D."/>
            <person name="Vollmers J."/>
            <person name="Rivas-Marin E."/>
            <person name="Kohn T."/>
            <person name="Peeters S.H."/>
            <person name="Heuer A."/>
            <person name="Rast P."/>
            <person name="Oberbeckmann S."/>
            <person name="Bunk B."/>
            <person name="Jeske O."/>
            <person name="Meyerdierks A."/>
            <person name="Storesund J.E."/>
            <person name="Kallscheuer N."/>
            <person name="Luecker S."/>
            <person name="Lage O.M."/>
            <person name="Pohl T."/>
            <person name="Merkel B.J."/>
            <person name="Hornburger P."/>
            <person name="Mueller R.-W."/>
            <person name="Bruemmer F."/>
            <person name="Labrenz M."/>
            <person name="Spormann A.M."/>
            <person name="Op Den Camp H."/>
            <person name="Overmann J."/>
            <person name="Amann R."/>
            <person name="Jetten M.S.M."/>
            <person name="Mascher T."/>
            <person name="Medema M.H."/>
            <person name="Devos D.P."/>
            <person name="Kaster A.-K."/>
            <person name="Ovreas L."/>
            <person name="Rohde M."/>
            <person name="Galperin M.Y."/>
            <person name="Jogler C."/>
        </authorList>
    </citation>
    <scope>NUCLEOTIDE SEQUENCE [LARGE SCALE GENOMIC DNA]</scope>
    <source>
        <strain evidence="2 3">LF1</strain>
    </source>
</reference>
<dbReference type="PANTHER" id="PTHR33608">
    <property type="entry name" value="BLL2464 PROTEIN"/>
    <property type="match status" value="1"/>
</dbReference>
<dbReference type="Gene3D" id="3.40.50.410">
    <property type="entry name" value="von Willebrand factor, type A domain"/>
    <property type="match status" value="1"/>
</dbReference>
<evidence type="ECO:0000259" key="1">
    <source>
        <dbReference type="Pfam" id="PF01882"/>
    </source>
</evidence>
<dbReference type="Proteomes" id="UP000322699">
    <property type="component" value="Unassembled WGS sequence"/>
</dbReference>
<organism evidence="2 3">
    <name type="scientific">Rubripirellula obstinata</name>
    <dbReference type="NCBI Taxonomy" id="406547"/>
    <lineage>
        <taxon>Bacteria</taxon>
        <taxon>Pseudomonadati</taxon>
        <taxon>Planctomycetota</taxon>
        <taxon>Planctomycetia</taxon>
        <taxon>Pirellulales</taxon>
        <taxon>Pirellulaceae</taxon>
        <taxon>Rubripirellula</taxon>
    </lineage>
</organism>
<dbReference type="OrthoDB" id="9780819at2"/>
<dbReference type="RefSeq" id="WP_084422883.1">
    <property type="nucleotide sequence ID" value="NZ_LWSK01000112.1"/>
</dbReference>
<accession>A0A5B1CEP4</accession>
<proteinExistence type="predicted"/>
<evidence type="ECO:0000313" key="3">
    <source>
        <dbReference type="Proteomes" id="UP000322699"/>
    </source>
</evidence>
<protein>
    <recommendedName>
        <fullName evidence="1">DUF58 domain-containing protein</fullName>
    </recommendedName>
</protein>
<dbReference type="SUPFAM" id="SSF53300">
    <property type="entry name" value="vWA-like"/>
    <property type="match status" value="1"/>
</dbReference>
<dbReference type="InterPro" id="IPR002881">
    <property type="entry name" value="DUF58"/>
</dbReference>
<dbReference type="EMBL" id="VRLW01000001">
    <property type="protein sequence ID" value="KAA1258335.1"/>
    <property type="molecule type" value="Genomic_DNA"/>
</dbReference>
<dbReference type="PANTHER" id="PTHR33608:SF7">
    <property type="entry name" value="DUF58 DOMAIN-CONTAINING PROTEIN"/>
    <property type="match status" value="1"/>
</dbReference>
<dbReference type="AlphaFoldDB" id="A0A5B1CEP4"/>
<dbReference type="Pfam" id="PF01882">
    <property type="entry name" value="DUF58"/>
    <property type="match status" value="1"/>
</dbReference>